<dbReference type="Proteomes" id="UP000828048">
    <property type="component" value="Chromosome 4"/>
</dbReference>
<evidence type="ECO:0000313" key="2">
    <source>
        <dbReference type="Proteomes" id="UP000828048"/>
    </source>
</evidence>
<name>A0ACB7Z3B7_9ERIC</name>
<comment type="caution">
    <text evidence="1">The sequence shown here is derived from an EMBL/GenBank/DDBJ whole genome shotgun (WGS) entry which is preliminary data.</text>
</comment>
<protein>
    <submittedName>
        <fullName evidence="1">Uncharacterized protein</fullName>
    </submittedName>
</protein>
<evidence type="ECO:0000313" key="1">
    <source>
        <dbReference type="EMBL" id="KAH7860002.1"/>
    </source>
</evidence>
<dbReference type="EMBL" id="CM037154">
    <property type="protein sequence ID" value="KAH7860002.1"/>
    <property type="molecule type" value="Genomic_DNA"/>
</dbReference>
<organism evidence="1 2">
    <name type="scientific">Vaccinium darrowii</name>
    <dbReference type="NCBI Taxonomy" id="229202"/>
    <lineage>
        <taxon>Eukaryota</taxon>
        <taxon>Viridiplantae</taxon>
        <taxon>Streptophyta</taxon>
        <taxon>Embryophyta</taxon>
        <taxon>Tracheophyta</taxon>
        <taxon>Spermatophyta</taxon>
        <taxon>Magnoliopsida</taxon>
        <taxon>eudicotyledons</taxon>
        <taxon>Gunneridae</taxon>
        <taxon>Pentapetalae</taxon>
        <taxon>asterids</taxon>
        <taxon>Ericales</taxon>
        <taxon>Ericaceae</taxon>
        <taxon>Vaccinioideae</taxon>
        <taxon>Vaccinieae</taxon>
        <taxon>Vaccinium</taxon>
    </lineage>
</organism>
<keyword evidence="2" id="KW-1185">Reference proteome</keyword>
<proteinExistence type="predicted"/>
<sequence>MGNRRVLNLPIVTISSSSSLEISPVIRDASEIYRWTGRLTSMPHLCRRHLHPPITISSVRSTTITITPVPSPQRLLLLLLHPSPRFVRHVQAAFKRHRPLGTMQSNNVRPRRVWVPQREATKSSASNLGPTEDPRKTEQEVLGNDSITQTVNTGSVLCETQLDASVTLPSICGTNTNTCEVGIKPFDEKRDHPRNFADDKSNETVTSLLVESQHVPMVDGQKKVHFSFGSNSRSRGADDLMASGTDSLLSYMGSLALAEMIWDGSNQPEAVTVISHDLKSSEFSQHRSG</sequence>
<reference evidence="1 2" key="1">
    <citation type="journal article" date="2021" name="Hortic Res">
        <title>High-quality reference genome and annotation aids understanding of berry development for evergreen blueberry (Vaccinium darrowii).</title>
        <authorList>
            <person name="Yu J."/>
            <person name="Hulse-Kemp A.M."/>
            <person name="Babiker E."/>
            <person name="Staton M."/>
        </authorList>
    </citation>
    <scope>NUCLEOTIDE SEQUENCE [LARGE SCALE GENOMIC DNA]</scope>
    <source>
        <strain evidence="2">cv. NJ 8807/NJ 8810</strain>
        <tissue evidence="1">Young leaf</tissue>
    </source>
</reference>
<accession>A0ACB7Z3B7</accession>
<gene>
    <name evidence="1" type="ORF">Vadar_008052</name>
</gene>